<dbReference type="NCBIfam" id="TIGR01297">
    <property type="entry name" value="CDF"/>
    <property type="match status" value="1"/>
</dbReference>
<dbReference type="GO" id="GO:0005385">
    <property type="term" value="F:zinc ion transmembrane transporter activity"/>
    <property type="evidence" value="ECO:0007669"/>
    <property type="project" value="TreeGrafter"/>
</dbReference>
<dbReference type="RefSeq" id="WP_062183498.1">
    <property type="nucleotide sequence ID" value="NZ_BBXL01000021.1"/>
</dbReference>
<accession>A0A1M5BFB6</accession>
<organism evidence="13 14">
    <name type="scientific">Dysgonomonas macrotermitis</name>
    <dbReference type="NCBI Taxonomy" id="1346286"/>
    <lineage>
        <taxon>Bacteria</taxon>
        <taxon>Pseudomonadati</taxon>
        <taxon>Bacteroidota</taxon>
        <taxon>Bacteroidia</taxon>
        <taxon>Bacteroidales</taxon>
        <taxon>Dysgonomonadaceae</taxon>
        <taxon>Dysgonomonas</taxon>
    </lineage>
</organism>
<dbReference type="Pfam" id="PF16916">
    <property type="entry name" value="ZT_dimer"/>
    <property type="match status" value="1"/>
</dbReference>
<reference evidence="14" key="1">
    <citation type="submission" date="2016-11" db="EMBL/GenBank/DDBJ databases">
        <authorList>
            <person name="Varghese N."/>
            <person name="Submissions S."/>
        </authorList>
    </citation>
    <scope>NUCLEOTIDE SEQUENCE [LARGE SCALE GENOMIC DNA]</scope>
    <source>
        <strain evidence="14">DSM 27370</strain>
    </source>
</reference>
<feature type="region of interest" description="Disordered" evidence="9">
    <location>
        <begin position="1"/>
        <end position="21"/>
    </location>
</feature>
<evidence type="ECO:0000256" key="6">
    <source>
        <dbReference type="ARBA" id="ARBA00022989"/>
    </source>
</evidence>
<name>A0A1M5BFB6_9BACT</name>
<dbReference type="SUPFAM" id="SSF160240">
    <property type="entry name" value="Cation efflux protein cytoplasmic domain-like"/>
    <property type="match status" value="1"/>
</dbReference>
<evidence type="ECO:0000313" key="13">
    <source>
        <dbReference type="EMBL" id="SHF41105.1"/>
    </source>
</evidence>
<evidence type="ECO:0000256" key="5">
    <source>
        <dbReference type="ARBA" id="ARBA00022906"/>
    </source>
</evidence>
<dbReference type="EMBL" id="FQUC01000006">
    <property type="protein sequence ID" value="SHF41105.1"/>
    <property type="molecule type" value="Genomic_DNA"/>
</dbReference>
<evidence type="ECO:0000256" key="2">
    <source>
        <dbReference type="ARBA" id="ARBA00008873"/>
    </source>
</evidence>
<feature type="transmembrane region" description="Helical" evidence="10">
    <location>
        <begin position="172"/>
        <end position="190"/>
    </location>
</feature>
<keyword evidence="5" id="KW-0862">Zinc</keyword>
<dbReference type="Gene3D" id="1.20.1510.10">
    <property type="entry name" value="Cation efflux protein transmembrane domain"/>
    <property type="match status" value="1"/>
</dbReference>
<proteinExistence type="inferred from homology"/>
<dbReference type="InterPro" id="IPR050681">
    <property type="entry name" value="CDF/SLC30A"/>
</dbReference>
<dbReference type="GO" id="GO:0005886">
    <property type="term" value="C:plasma membrane"/>
    <property type="evidence" value="ECO:0007669"/>
    <property type="project" value="TreeGrafter"/>
</dbReference>
<dbReference type="InterPro" id="IPR027469">
    <property type="entry name" value="Cation_efflux_TMD_sf"/>
</dbReference>
<keyword evidence="3" id="KW-0813">Transport</keyword>
<evidence type="ECO:0000256" key="10">
    <source>
        <dbReference type="SAM" id="Phobius"/>
    </source>
</evidence>
<evidence type="ECO:0000256" key="8">
    <source>
        <dbReference type="ARBA" id="ARBA00023136"/>
    </source>
</evidence>
<keyword evidence="14" id="KW-1185">Reference proteome</keyword>
<feature type="compositionally biased region" description="Basic and acidic residues" evidence="9">
    <location>
        <begin position="1"/>
        <end position="15"/>
    </location>
</feature>
<comment type="similarity">
    <text evidence="2">Belongs to the cation diffusion facilitator (CDF) transporter (TC 2.A.4) family. SLC30A subfamily.</text>
</comment>
<feature type="transmembrane region" description="Helical" evidence="10">
    <location>
        <begin position="127"/>
        <end position="151"/>
    </location>
</feature>
<feature type="transmembrane region" description="Helical" evidence="10">
    <location>
        <begin position="28"/>
        <end position="54"/>
    </location>
</feature>
<dbReference type="Proteomes" id="UP000184480">
    <property type="component" value="Unassembled WGS sequence"/>
</dbReference>
<dbReference type="InterPro" id="IPR002524">
    <property type="entry name" value="Cation_efflux"/>
</dbReference>
<dbReference type="SUPFAM" id="SSF161111">
    <property type="entry name" value="Cation efflux protein transmembrane domain-like"/>
    <property type="match status" value="1"/>
</dbReference>
<dbReference type="InterPro" id="IPR036837">
    <property type="entry name" value="Cation_efflux_CTD_sf"/>
</dbReference>
<comment type="subcellular location">
    <subcellularLocation>
        <location evidence="1">Membrane</location>
        <topology evidence="1">Multi-pass membrane protein</topology>
    </subcellularLocation>
</comment>
<evidence type="ECO:0000313" key="14">
    <source>
        <dbReference type="Proteomes" id="UP000184480"/>
    </source>
</evidence>
<gene>
    <name evidence="13" type="ORF">SAMN05444362_10647</name>
</gene>
<evidence type="ECO:0000259" key="11">
    <source>
        <dbReference type="Pfam" id="PF01545"/>
    </source>
</evidence>
<keyword evidence="4 10" id="KW-0812">Transmembrane</keyword>
<feature type="domain" description="Cation efflux protein transmembrane" evidence="11">
    <location>
        <begin position="29"/>
        <end position="221"/>
    </location>
</feature>
<dbReference type="InterPro" id="IPR027470">
    <property type="entry name" value="Cation_efflux_CTD"/>
</dbReference>
<feature type="transmembrane region" description="Helical" evidence="10">
    <location>
        <begin position="196"/>
        <end position="213"/>
    </location>
</feature>
<keyword evidence="7" id="KW-0406">Ion transport</keyword>
<keyword evidence="5" id="KW-0864">Zinc transport</keyword>
<dbReference type="InterPro" id="IPR058533">
    <property type="entry name" value="Cation_efflux_TM"/>
</dbReference>
<dbReference type="Pfam" id="PF01545">
    <property type="entry name" value="Cation_efflux"/>
    <property type="match status" value="1"/>
</dbReference>
<dbReference type="PANTHER" id="PTHR11562">
    <property type="entry name" value="CATION EFFLUX PROTEIN/ ZINC TRANSPORTER"/>
    <property type="match status" value="1"/>
</dbReference>
<feature type="transmembrane region" description="Helical" evidence="10">
    <location>
        <begin position="66"/>
        <end position="84"/>
    </location>
</feature>
<evidence type="ECO:0000256" key="4">
    <source>
        <dbReference type="ARBA" id="ARBA00022692"/>
    </source>
</evidence>
<dbReference type="OrthoDB" id="9809646at2"/>
<evidence type="ECO:0000256" key="1">
    <source>
        <dbReference type="ARBA" id="ARBA00004141"/>
    </source>
</evidence>
<evidence type="ECO:0000259" key="12">
    <source>
        <dbReference type="Pfam" id="PF16916"/>
    </source>
</evidence>
<feature type="domain" description="Cation efflux protein cytoplasmic" evidence="12">
    <location>
        <begin position="225"/>
        <end position="298"/>
    </location>
</feature>
<keyword evidence="8 10" id="KW-0472">Membrane</keyword>
<sequence>MSHNHTHEYHGDGHSHGHSHAHNANKKALTISFCLIAGFMVVEFIGGILTNSLALLSDAGHMLSDSVALGLSLAALIFGQRAATVDKTYGYKRFEILAALLNGIALVVLSIYILYEAIMRLSSPPDVIGKGMIIISTIGLIINIIVAWILSRGETKENLNVKSAFMHVIGDLLGSVGAIIAALLIIFFGWYIADPIASMIVSVLVLYSGWHILKDSVNILMESKPSNIDTEHVIQSIKSIEGVIDIHDLHIWMITQEFQSLTTHLAVSDGIDRDVLLTKVTEAIKKETGITHITVQMEGHNFQTCVHTCDMGH</sequence>
<dbReference type="AlphaFoldDB" id="A0A1M5BFB6"/>
<evidence type="ECO:0000256" key="3">
    <source>
        <dbReference type="ARBA" id="ARBA00022448"/>
    </source>
</evidence>
<protein>
    <submittedName>
        <fullName evidence="13">Cobalt-zinc-cadmium efflux system protein</fullName>
    </submittedName>
</protein>
<evidence type="ECO:0000256" key="9">
    <source>
        <dbReference type="SAM" id="MobiDB-lite"/>
    </source>
</evidence>
<feature type="transmembrane region" description="Helical" evidence="10">
    <location>
        <begin position="96"/>
        <end position="115"/>
    </location>
</feature>
<evidence type="ECO:0000256" key="7">
    <source>
        <dbReference type="ARBA" id="ARBA00023065"/>
    </source>
</evidence>
<keyword evidence="6 10" id="KW-1133">Transmembrane helix</keyword>
<dbReference type="PANTHER" id="PTHR11562:SF17">
    <property type="entry name" value="RE54080P-RELATED"/>
    <property type="match status" value="1"/>
</dbReference>